<organism evidence="5 6">
    <name type="scientific">Zhongshania aliphaticivorans</name>
    <dbReference type="NCBI Taxonomy" id="1470434"/>
    <lineage>
        <taxon>Bacteria</taxon>
        <taxon>Pseudomonadati</taxon>
        <taxon>Pseudomonadota</taxon>
        <taxon>Gammaproteobacteria</taxon>
        <taxon>Cellvibrionales</taxon>
        <taxon>Spongiibacteraceae</taxon>
        <taxon>Zhongshania</taxon>
    </lineage>
</organism>
<dbReference type="GO" id="GO:0003700">
    <property type="term" value="F:DNA-binding transcription factor activity"/>
    <property type="evidence" value="ECO:0007669"/>
    <property type="project" value="InterPro"/>
</dbReference>
<reference evidence="5 6" key="1">
    <citation type="submission" date="2015-12" db="EMBL/GenBank/DDBJ databases">
        <authorList>
            <person name="Shamseldin A."/>
            <person name="Moawad H."/>
            <person name="Abd El-Rahim W.M."/>
            <person name="Sadowsky M.J."/>
        </authorList>
    </citation>
    <scope>NUCLEOTIDE SEQUENCE [LARGE SCALE GENOMIC DNA]</scope>
    <source>
        <strain evidence="5 6">SM2</strain>
    </source>
</reference>
<feature type="domain" description="HTH marR-type" evidence="4">
    <location>
        <begin position="26"/>
        <end position="158"/>
    </location>
</feature>
<keyword evidence="2" id="KW-0238">DNA-binding</keyword>
<sequence>MAKVASSKGYDEALSGDLQVSDEDAKIRLGFLIHDAARLRRIVIDEIFKPLRVTRSQAWALAYLSRRDGLTQSDLADDMNLGKVTLSGLIDRLEDVGMVERRADPGDRRIKRIFITKEGRRVIKEMRILTLDCNKQMLDEISHEEVVQVVDVLRKLNRNIKTMKANMAIKDK</sequence>
<dbReference type="Gene3D" id="1.10.10.10">
    <property type="entry name" value="Winged helix-like DNA-binding domain superfamily/Winged helix DNA-binding domain"/>
    <property type="match status" value="1"/>
</dbReference>
<dbReference type="PANTHER" id="PTHR42756">
    <property type="entry name" value="TRANSCRIPTIONAL REGULATOR, MARR"/>
    <property type="match status" value="1"/>
</dbReference>
<evidence type="ECO:0000313" key="5">
    <source>
        <dbReference type="EMBL" id="AMO67479.1"/>
    </source>
</evidence>
<evidence type="ECO:0000259" key="4">
    <source>
        <dbReference type="PROSITE" id="PS50995"/>
    </source>
</evidence>
<dbReference type="InterPro" id="IPR000835">
    <property type="entry name" value="HTH_MarR-typ"/>
</dbReference>
<proteinExistence type="predicted"/>
<keyword evidence="1" id="KW-0805">Transcription regulation</keyword>
<dbReference type="PANTHER" id="PTHR42756:SF1">
    <property type="entry name" value="TRANSCRIPTIONAL REPRESSOR OF EMRAB OPERON"/>
    <property type="match status" value="1"/>
</dbReference>
<evidence type="ECO:0000313" key="6">
    <source>
        <dbReference type="Proteomes" id="UP000074119"/>
    </source>
</evidence>
<dbReference type="KEGG" id="zal:AZF00_03840"/>
<dbReference type="PRINTS" id="PR00598">
    <property type="entry name" value="HTHMARR"/>
</dbReference>
<dbReference type="RefSeq" id="WP_008246038.1">
    <property type="nucleotide sequence ID" value="NZ_CP014544.1"/>
</dbReference>
<evidence type="ECO:0000256" key="1">
    <source>
        <dbReference type="ARBA" id="ARBA00023015"/>
    </source>
</evidence>
<dbReference type="STRING" id="1470434.AZF00_03840"/>
<keyword evidence="3" id="KW-0804">Transcription</keyword>
<dbReference type="SUPFAM" id="SSF46785">
    <property type="entry name" value="Winged helix' DNA-binding domain"/>
    <property type="match status" value="1"/>
</dbReference>
<dbReference type="InterPro" id="IPR036390">
    <property type="entry name" value="WH_DNA-bd_sf"/>
</dbReference>
<dbReference type="Proteomes" id="UP000074119">
    <property type="component" value="Chromosome"/>
</dbReference>
<dbReference type="PROSITE" id="PS50995">
    <property type="entry name" value="HTH_MARR_2"/>
    <property type="match status" value="1"/>
</dbReference>
<evidence type="ECO:0000256" key="3">
    <source>
        <dbReference type="ARBA" id="ARBA00023163"/>
    </source>
</evidence>
<dbReference type="GO" id="GO:0003677">
    <property type="term" value="F:DNA binding"/>
    <property type="evidence" value="ECO:0007669"/>
    <property type="project" value="UniProtKB-KW"/>
</dbReference>
<accession>A0A127M2M5</accession>
<dbReference type="Pfam" id="PF12802">
    <property type="entry name" value="MarR_2"/>
    <property type="match status" value="1"/>
</dbReference>
<dbReference type="AlphaFoldDB" id="A0A127M2M5"/>
<dbReference type="InterPro" id="IPR036388">
    <property type="entry name" value="WH-like_DNA-bd_sf"/>
</dbReference>
<evidence type="ECO:0000256" key="2">
    <source>
        <dbReference type="ARBA" id="ARBA00023125"/>
    </source>
</evidence>
<protein>
    <recommendedName>
        <fullName evidence="4">HTH marR-type domain-containing protein</fullName>
    </recommendedName>
</protein>
<name>A0A127M2M5_9GAMM</name>
<dbReference type="SMART" id="SM00347">
    <property type="entry name" value="HTH_MARR"/>
    <property type="match status" value="1"/>
</dbReference>
<dbReference type="EMBL" id="CP014544">
    <property type="protein sequence ID" value="AMO67479.1"/>
    <property type="molecule type" value="Genomic_DNA"/>
</dbReference>
<gene>
    <name evidence="5" type="ORF">AZF00_03840</name>
</gene>